<name>A0ABQ5T1J4_9ACTN</name>
<dbReference type="InterPro" id="IPR023214">
    <property type="entry name" value="HAD_sf"/>
</dbReference>
<dbReference type="Gene3D" id="3.40.50.1000">
    <property type="entry name" value="HAD superfamily/HAD-like"/>
    <property type="match status" value="1"/>
</dbReference>
<dbReference type="PRINTS" id="PR00413">
    <property type="entry name" value="HADHALOGNASE"/>
</dbReference>
<protein>
    <submittedName>
        <fullName evidence="4">Haloacid dehalogenase</fullName>
    </submittedName>
</protein>
<dbReference type="NCBIfam" id="TIGR01549">
    <property type="entry name" value="HAD-SF-IA-v1"/>
    <property type="match status" value="1"/>
</dbReference>
<dbReference type="SUPFAM" id="SSF56784">
    <property type="entry name" value="HAD-like"/>
    <property type="match status" value="1"/>
</dbReference>
<keyword evidence="2" id="KW-0378">Hydrolase</keyword>
<evidence type="ECO:0000256" key="1">
    <source>
        <dbReference type="ARBA" id="ARBA00001946"/>
    </source>
</evidence>
<sequence length="231" mass="25308">MHRSGLDNRVSAVLRAIIFDLDDTLVDQEGAARAAVVGWAAEHGISGPEVVARWEAVSGPYYQRYQRREISFQEQRRARAREFLGVDVGDAEADELFAGYLTRYEAQWVAFADAVPTLRRVREAGLRTIVLTNGEDAHQRLKLDLTGLAEHVDLHVSTSTLPVSKPDPQAYLLTCERAGIAPTQALMVGNSLAHDVLGPIEAGLDAVLLDRHDAHPAAAVRRIATLADLAW</sequence>
<keyword evidence="3" id="KW-0460">Magnesium</keyword>
<dbReference type="EMBL" id="BSEL01000010">
    <property type="protein sequence ID" value="GLJ70145.1"/>
    <property type="molecule type" value="Genomic_DNA"/>
</dbReference>
<dbReference type="InterPro" id="IPR051400">
    <property type="entry name" value="HAD-like_hydrolase"/>
</dbReference>
<gene>
    <name evidence="4" type="ORF">GCM10017579_41810</name>
</gene>
<dbReference type="PANTHER" id="PTHR46470:SF4">
    <property type="entry name" value="5-AMINO-6-(5-PHOSPHO-D-RIBITYLAMINO)URACIL PHOSPHATASE YIGB"/>
    <property type="match status" value="1"/>
</dbReference>
<dbReference type="SFLD" id="SFLDG01129">
    <property type="entry name" value="C1.5:_HAD__Beta-PGM__Phosphata"/>
    <property type="match status" value="1"/>
</dbReference>
<dbReference type="Gene3D" id="1.20.120.1600">
    <property type="match status" value="1"/>
</dbReference>
<proteinExistence type="predicted"/>
<dbReference type="InterPro" id="IPR006439">
    <property type="entry name" value="HAD-SF_hydro_IA"/>
</dbReference>
<organism evidence="4 5">
    <name type="scientific">Nocardioides luteus</name>
    <dbReference type="NCBI Taxonomy" id="1844"/>
    <lineage>
        <taxon>Bacteria</taxon>
        <taxon>Bacillati</taxon>
        <taxon>Actinomycetota</taxon>
        <taxon>Actinomycetes</taxon>
        <taxon>Propionibacteriales</taxon>
        <taxon>Nocardioidaceae</taxon>
        <taxon>Nocardioides</taxon>
    </lineage>
</organism>
<reference evidence="4" key="1">
    <citation type="journal article" date="2014" name="Int. J. Syst. Evol. Microbiol.">
        <title>Complete genome of a new Firmicutes species belonging to the dominant human colonic microbiota ('Ruminococcus bicirculans') reveals two chromosomes and a selective capacity to utilize plant glucans.</title>
        <authorList>
            <consortium name="NISC Comparative Sequencing Program"/>
            <person name="Wegmann U."/>
            <person name="Louis P."/>
            <person name="Goesmann A."/>
            <person name="Henrissat B."/>
            <person name="Duncan S.H."/>
            <person name="Flint H.J."/>
        </authorList>
    </citation>
    <scope>NUCLEOTIDE SEQUENCE</scope>
    <source>
        <strain evidence="4">VKM Ac-1246</strain>
    </source>
</reference>
<comment type="caution">
    <text evidence="4">The sequence shown here is derived from an EMBL/GenBank/DDBJ whole genome shotgun (WGS) entry which is preliminary data.</text>
</comment>
<evidence type="ECO:0000313" key="4">
    <source>
        <dbReference type="EMBL" id="GLJ70145.1"/>
    </source>
</evidence>
<dbReference type="InterPro" id="IPR036412">
    <property type="entry name" value="HAD-like_sf"/>
</dbReference>
<dbReference type="Pfam" id="PF00702">
    <property type="entry name" value="Hydrolase"/>
    <property type="match status" value="1"/>
</dbReference>
<dbReference type="SFLD" id="SFLDS00003">
    <property type="entry name" value="Haloacid_Dehalogenase"/>
    <property type="match status" value="1"/>
</dbReference>
<evidence type="ECO:0000256" key="3">
    <source>
        <dbReference type="ARBA" id="ARBA00022842"/>
    </source>
</evidence>
<comment type="cofactor">
    <cofactor evidence="1">
        <name>Mg(2+)</name>
        <dbReference type="ChEBI" id="CHEBI:18420"/>
    </cofactor>
</comment>
<dbReference type="PANTHER" id="PTHR46470">
    <property type="entry name" value="N-ACYLNEURAMINATE-9-PHOSPHATASE"/>
    <property type="match status" value="1"/>
</dbReference>
<evidence type="ECO:0000256" key="2">
    <source>
        <dbReference type="ARBA" id="ARBA00022801"/>
    </source>
</evidence>
<evidence type="ECO:0000313" key="5">
    <source>
        <dbReference type="Proteomes" id="UP001142292"/>
    </source>
</evidence>
<keyword evidence="5" id="KW-1185">Reference proteome</keyword>
<reference evidence="4" key="2">
    <citation type="submission" date="2023-01" db="EMBL/GenBank/DDBJ databases">
        <authorList>
            <person name="Sun Q."/>
            <person name="Evtushenko L."/>
        </authorList>
    </citation>
    <scope>NUCLEOTIDE SEQUENCE</scope>
    <source>
        <strain evidence="4">VKM Ac-1246</strain>
    </source>
</reference>
<accession>A0ABQ5T1J4</accession>
<dbReference type="Proteomes" id="UP001142292">
    <property type="component" value="Unassembled WGS sequence"/>
</dbReference>